<evidence type="ECO:0000256" key="1">
    <source>
        <dbReference type="SAM" id="MobiDB-lite"/>
    </source>
</evidence>
<protein>
    <recommendedName>
        <fullName evidence="4">DUF4283 domain-containing protein</fullName>
    </recommendedName>
</protein>
<feature type="region of interest" description="Disordered" evidence="1">
    <location>
        <begin position="410"/>
        <end position="465"/>
    </location>
</feature>
<feature type="compositionally biased region" description="Polar residues" evidence="1">
    <location>
        <begin position="448"/>
        <end position="465"/>
    </location>
</feature>
<sequence>MKWEGANLFVTLSKFDRRGMNTQVTNNRFRPRTESPKVIQRWVEVKRTEPEATKMSDGDGEKKAETSNRKKEIEGVWSQVEKERLQRSLLGVSVKPIEFRKVMNKLVEEWEGPGDIECKDVGPYRCLLTFSSKEICEGALRLPMCMWCVENVDRIAMLWGKTLKHDDRTEEPKSYSIARVLIDCFQWEQINEWVSIKIEDKVIEVFVKECGPEAYSIESHPNLDLEVSELRERSPVRSMTEESQAEVAKETGRRIVCDLNLGNVGDPQVEAIIGERSLLSVYNNYGGRIVGDADIEATRKEIERAEAINWVENRTDWWCGLHEDDPMAQNIVVGVSVCQTVEEKTHEPASTENTDTLSKGVGVVDHGGVRLTGNCEGVLRCEEGDFVVGVVNGVEDPLLSGEVGVIRETQEGRIDNDDPLSLNATETNDKVNTTGSVHDTTVVEETQFDGNKQNNESYLSKESSE</sequence>
<evidence type="ECO:0000313" key="2">
    <source>
        <dbReference type="EMBL" id="MED6133169.1"/>
    </source>
</evidence>
<accession>A0ABU6SAB7</accession>
<evidence type="ECO:0000313" key="3">
    <source>
        <dbReference type="Proteomes" id="UP001341840"/>
    </source>
</evidence>
<comment type="caution">
    <text evidence="2">The sequence shown here is derived from an EMBL/GenBank/DDBJ whole genome shotgun (WGS) entry which is preliminary data.</text>
</comment>
<proteinExistence type="predicted"/>
<feature type="region of interest" description="Disordered" evidence="1">
    <location>
        <begin position="49"/>
        <end position="72"/>
    </location>
</feature>
<dbReference type="Proteomes" id="UP001341840">
    <property type="component" value="Unassembled WGS sequence"/>
</dbReference>
<reference evidence="2 3" key="1">
    <citation type="journal article" date="2023" name="Plants (Basel)">
        <title>Bridging the Gap: Combining Genomics and Transcriptomics Approaches to Understand Stylosanthes scabra, an Orphan Legume from the Brazilian Caatinga.</title>
        <authorList>
            <person name="Ferreira-Neto J.R.C."/>
            <person name="da Silva M.D."/>
            <person name="Binneck E."/>
            <person name="de Melo N.F."/>
            <person name="da Silva R.H."/>
            <person name="de Melo A.L.T.M."/>
            <person name="Pandolfi V."/>
            <person name="Bustamante F.O."/>
            <person name="Brasileiro-Vidal A.C."/>
            <person name="Benko-Iseppon A.M."/>
        </authorList>
    </citation>
    <scope>NUCLEOTIDE SEQUENCE [LARGE SCALE GENOMIC DNA]</scope>
    <source>
        <tissue evidence="2">Leaves</tissue>
    </source>
</reference>
<keyword evidence="3" id="KW-1185">Reference proteome</keyword>
<gene>
    <name evidence="2" type="ORF">PIB30_026096</name>
</gene>
<evidence type="ECO:0008006" key="4">
    <source>
        <dbReference type="Google" id="ProtNLM"/>
    </source>
</evidence>
<name>A0ABU6SAB7_9FABA</name>
<dbReference type="EMBL" id="JASCZI010060512">
    <property type="protein sequence ID" value="MED6133169.1"/>
    <property type="molecule type" value="Genomic_DNA"/>
</dbReference>
<feature type="compositionally biased region" description="Polar residues" evidence="1">
    <location>
        <begin position="422"/>
        <end position="439"/>
    </location>
</feature>
<organism evidence="2 3">
    <name type="scientific">Stylosanthes scabra</name>
    <dbReference type="NCBI Taxonomy" id="79078"/>
    <lineage>
        <taxon>Eukaryota</taxon>
        <taxon>Viridiplantae</taxon>
        <taxon>Streptophyta</taxon>
        <taxon>Embryophyta</taxon>
        <taxon>Tracheophyta</taxon>
        <taxon>Spermatophyta</taxon>
        <taxon>Magnoliopsida</taxon>
        <taxon>eudicotyledons</taxon>
        <taxon>Gunneridae</taxon>
        <taxon>Pentapetalae</taxon>
        <taxon>rosids</taxon>
        <taxon>fabids</taxon>
        <taxon>Fabales</taxon>
        <taxon>Fabaceae</taxon>
        <taxon>Papilionoideae</taxon>
        <taxon>50 kb inversion clade</taxon>
        <taxon>dalbergioids sensu lato</taxon>
        <taxon>Dalbergieae</taxon>
        <taxon>Pterocarpus clade</taxon>
        <taxon>Stylosanthes</taxon>
    </lineage>
</organism>